<dbReference type="GO" id="GO:0005524">
    <property type="term" value="F:ATP binding"/>
    <property type="evidence" value="ECO:0007669"/>
    <property type="project" value="UniProtKB-KW"/>
</dbReference>
<organism evidence="7 8">
    <name type="scientific">Rhizobium altiplani</name>
    <dbReference type="NCBI Taxonomy" id="1864509"/>
    <lineage>
        <taxon>Bacteria</taxon>
        <taxon>Pseudomonadati</taxon>
        <taxon>Pseudomonadota</taxon>
        <taxon>Alphaproteobacteria</taxon>
        <taxon>Hyphomicrobiales</taxon>
        <taxon>Rhizobiaceae</taxon>
        <taxon>Rhizobium/Agrobacterium group</taxon>
        <taxon>Rhizobium</taxon>
    </lineage>
</organism>
<dbReference type="Proteomes" id="UP000068164">
    <property type="component" value="Unassembled WGS sequence"/>
</dbReference>
<name>A0A120FPH0_9HYPH</name>
<evidence type="ECO:0000256" key="2">
    <source>
        <dbReference type="ARBA" id="ARBA00022801"/>
    </source>
</evidence>
<feature type="domain" description="YprB ribonuclease H-like" evidence="6">
    <location>
        <begin position="321"/>
        <end position="504"/>
    </location>
</feature>
<dbReference type="SUPFAM" id="SSF53098">
    <property type="entry name" value="Ribonuclease H-like"/>
    <property type="match status" value="1"/>
</dbReference>
<keyword evidence="4" id="KW-0067">ATP-binding</keyword>
<dbReference type="AlphaFoldDB" id="A0A120FPH0"/>
<dbReference type="InterPro" id="IPR041679">
    <property type="entry name" value="DNA2/NAM7-like_C"/>
</dbReference>
<dbReference type="Gene3D" id="3.40.50.300">
    <property type="entry name" value="P-loop containing nucleotide triphosphate hydrolases"/>
    <property type="match status" value="2"/>
</dbReference>
<evidence type="ECO:0000313" key="7">
    <source>
        <dbReference type="EMBL" id="KWV56946.1"/>
    </source>
</evidence>
<dbReference type="CDD" id="cd18808">
    <property type="entry name" value="SF1_C_Upf1"/>
    <property type="match status" value="1"/>
</dbReference>
<proteinExistence type="predicted"/>
<keyword evidence="8" id="KW-1185">Reference proteome</keyword>
<dbReference type="PANTHER" id="PTHR43788:SF8">
    <property type="entry name" value="DNA-BINDING PROTEIN SMUBP-2"/>
    <property type="match status" value="1"/>
</dbReference>
<dbReference type="InterPro" id="IPR019993">
    <property type="entry name" value="RecB_nuclease_TM0106_put"/>
</dbReference>
<accession>A0A120FPH0</accession>
<evidence type="ECO:0000256" key="3">
    <source>
        <dbReference type="ARBA" id="ARBA00022806"/>
    </source>
</evidence>
<dbReference type="OrthoDB" id="9757917at2"/>
<dbReference type="InterPro" id="IPR038720">
    <property type="entry name" value="YprB_RNase_H-like_dom"/>
</dbReference>
<dbReference type="Pfam" id="PF13087">
    <property type="entry name" value="AAA_12"/>
    <property type="match status" value="1"/>
</dbReference>
<dbReference type="Pfam" id="PF13604">
    <property type="entry name" value="AAA_30"/>
    <property type="match status" value="1"/>
</dbReference>
<dbReference type="InterPro" id="IPR012337">
    <property type="entry name" value="RNaseH-like_sf"/>
</dbReference>
<dbReference type="InterPro" id="IPR027417">
    <property type="entry name" value="P-loop_NTPase"/>
</dbReference>
<keyword evidence="2" id="KW-0378">Hydrolase</keyword>
<feature type="domain" description="DNA2/NAM7 helicase-like C-terminal" evidence="5">
    <location>
        <begin position="926"/>
        <end position="1104"/>
    </location>
</feature>
<evidence type="ECO:0000256" key="4">
    <source>
        <dbReference type="ARBA" id="ARBA00022840"/>
    </source>
</evidence>
<dbReference type="NCBIfam" id="TIGR03491">
    <property type="entry name" value="TM0106 family RecB-like putative nuclease"/>
    <property type="match status" value="1"/>
</dbReference>
<comment type="caution">
    <text evidence="7">The sequence shown here is derived from an EMBL/GenBank/DDBJ whole genome shotgun (WGS) entry which is preliminary data.</text>
</comment>
<protein>
    <submittedName>
        <fullName evidence="7">Nuclease</fullName>
    </submittedName>
</protein>
<dbReference type="InterPro" id="IPR050534">
    <property type="entry name" value="Coronavir_polyprotein_1ab"/>
</dbReference>
<dbReference type="InterPro" id="IPR047187">
    <property type="entry name" value="SF1_C_Upf1"/>
</dbReference>
<reference evidence="7 8" key="1">
    <citation type="submission" date="2015-11" db="EMBL/GenBank/DDBJ databases">
        <title>Draft Genome Sequence of the Strain BR 10423 (Rhizobium sp.) isolated from nodules of Mimosa pudica.</title>
        <authorList>
            <person name="Barauna A.C."/>
            <person name="Zilli J.E."/>
            <person name="Simoes-Araujo J.L."/>
            <person name="Reis V.M."/>
            <person name="James E.K."/>
            <person name="Reis F.B.Jr."/>
            <person name="Rouws L.F."/>
            <person name="Passos S.R."/>
            <person name="Gois S.R."/>
        </authorList>
    </citation>
    <scope>NUCLEOTIDE SEQUENCE [LARGE SCALE GENOMIC DNA]</scope>
    <source>
        <strain evidence="7 8">BR10423</strain>
    </source>
</reference>
<keyword evidence="1" id="KW-0547">Nucleotide-binding</keyword>
<dbReference type="CDD" id="cd17934">
    <property type="entry name" value="DEXXQc_Upf1-like"/>
    <property type="match status" value="1"/>
</dbReference>
<sequence length="1137" mass="126625">MKTLLNQIQLSASDLVGHVNCEHLTSLDLQVMSGAVSKPVQWDPLLDILRERGFRHEAAFVDHLTSSGLSVEKIDGVGIEDVWVAQTLAAMRRGPDIIVQAALRDGRWAGRADILRRVERPSDLGQWSYEVMDTKLARETRGGTILQLCLYSDLLASTQGLKPHAAYVVAPWSDFEPQRFRLDDFGAYYRKAKRAAEAATLAEPAETYPHPTSHCDICRWYDACDKRRRNDDHLSFVAGISRNQIAEFAEHDIRTLDQLAHMPLPMSWKPERGAVQSFTRVREQARIQAESRQSGEPRFELVEVQPGLGLSALPEPNPGDVFFDLEGDPFVGEHGLEYLFGYHYRSADGEAQCVSDWAFDREAEKTAFERFVDFIVERKEAYPGLHIYHFAPYEPAALKRLMGRYASREEEIDQLLRNLVFVDLYSVIRNALRASVESYSIKRLEQFYGYERMIALRDANVALASLQAGLELEDISSITQGEKDIVRGYNEDDCVSTKYLRDWLEERRDELVATGVSVPRRPRMDEAPSEKVSARQRRVAELSERLLTGISVDPEQRSPQEQAQWILANILDWHRREDKASYWEKFRLRDLSVDELLDERAAISGLSFVEEVPGGKGKIPVHRYTFPPQDTDVRADKSLFQPGGAPLGTSLDIASDQFTIDIKKRGDTATVHPEAVFFHEHIAADEQAEALLRLGEYVAGEGITGDGRYQAARELLLRVPPYIGGEPLQNEGESTLDAAIRIAAKMERGVLPIQGPPGTGKSHTGARMICQFVADGKKVGITANSHKVIRNLLDKAMEAAQEMAIDIRCVQKPEAGNTEASTAHLLFAKRNEDLLDVMKLGQRDVAGATSFLWARPDAEDVLDVLFVDEAAQMSLANVLAVSHAAKRLVLLGDPQQLDQPTQGTHPDGVGVSSLEHVLGERQTIDRDQGLFLAETWRMQPDVCDFISELFYEGKLAPIVSCGQQEILSEGPIKGSGLRYLPVEHSGNASSSIEEANAVASLVSRILECGPTWLDRKGQVASLSIDDIVIITPYNAQVLEIQKRLPTARVGTVDKFQGQEAPIAIYTMATSSYAEAPRGMEFLYSANRFNVAISRAKCLAILVASPAIFDADCKTPRQMQLANAFCRYLELAEVVGSQ</sequence>
<dbReference type="PANTHER" id="PTHR43788">
    <property type="entry name" value="DNA2/NAM7 HELICASE FAMILY MEMBER"/>
    <property type="match status" value="1"/>
</dbReference>
<dbReference type="SUPFAM" id="SSF52540">
    <property type="entry name" value="P-loop containing nucleoside triphosphate hydrolases"/>
    <property type="match status" value="1"/>
</dbReference>
<evidence type="ECO:0000313" key="8">
    <source>
        <dbReference type="Proteomes" id="UP000068164"/>
    </source>
</evidence>
<evidence type="ECO:0000259" key="5">
    <source>
        <dbReference type="Pfam" id="PF13087"/>
    </source>
</evidence>
<keyword evidence="3" id="KW-0347">Helicase</keyword>
<dbReference type="GO" id="GO:0016787">
    <property type="term" value="F:hydrolase activity"/>
    <property type="evidence" value="ECO:0007669"/>
    <property type="project" value="UniProtKB-KW"/>
</dbReference>
<dbReference type="RefSeq" id="WP_062369034.1">
    <property type="nucleotide sequence ID" value="NZ_LNCD01000033.1"/>
</dbReference>
<dbReference type="GO" id="GO:0043139">
    <property type="term" value="F:5'-3' DNA helicase activity"/>
    <property type="evidence" value="ECO:0007669"/>
    <property type="project" value="TreeGrafter"/>
</dbReference>
<dbReference type="Pfam" id="PF13482">
    <property type="entry name" value="RNase_H_2"/>
    <property type="match status" value="1"/>
</dbReference>
<dbReference type="EMBL" id="LNCD01000033">
    <property type="protein sequence ID" value="KWV56946.1"/>
    <property type="molecule type" value="Genomic_DNA"/>
</dbReference>
<evidence type="ECO:0000256" key="1">
    <source>
        <dbReference type="ARBA" id="ARBA00022741"/>
    </source>
</evidence>
<evidence type="ECO:0000259" key="6">
    <source>
        <dbReference type="Pfam" id="PF13482"/>
    </source>
</evidence>
<gene>
    <name evidence="7" type="ORF">AS026_32565</name>
</gene>